<dbReference type="FunFam" id="3.30.1490.10:FF:000001">
    <property type="entry name" value="30S ribosomal protein S8"/>
    <property type="match status" value="1"/>
</dbReference>
<accession>A0A0H4T1K6</accession>
<name>A0A0H4T1K6_9BACT</name>
<evidence type="ECO:0000313" key="9">
    <source>
        <dbReference type="EMBL" id="AKQ01476.1"/>
    </source>
</evidence>
<evidence type="ECO:0000256" key="2">
    <source>
        <dbReference type="ARBA" id="ARBA00022730"/>
    </source>
</evidence>
<gene>
    <name evidence="9" type="primary">rpsH</name>
</gene>
<dbReference type="Gene3D" id="3.30.1490.10">
    <property type="match status" value="1"/>
</dbReference>
<dbReference type="Pfam" id="PF00410">
    <property type="entry name" value="Ribosomal_S8"/>
    <property type="match status" value="1"/>
</dbReference>
<dbReference type="AlphaFoldDB" id="A0A0H4T1K6"/>
<evidence type="ECO:0000256" key="8">
    <source>
        <dbReference type="ARBA" id="ARBA00046740"/>
    </source>
</evidence>
<keyword evidence="2" id="KW-0699">rRNA-binding</keyword>
<evidence type="ECO:0000256" key="7">
    <source>
        <dbReference type="ARBA" id="ARBA00035525"/>
    </source>
</evidence>
<dbReference type="EMBL" id="KT006967">
    <property type="protein sequence ID" value="AKQ01476.1"/>
    <property type="molecule type" value="Genomic_DNA"/>
</dbReference>
<dbReference type="NCBIfam" id="NF001109">
    <property type="entry name" value="PRK00136.1"/>
    <property type="match status" value="1"/>
</dbReference>
<proteinExistence type="inferred from homology"/>
<keyword evidence="5" id="KW-0687">Ribonucleoprotein</keyword>
<dbReference type="InterPro" id="IPR035987">
    <property type="entry name" value="Ribosomal_uS8_sf"/>
</dbReference>
<protein>
    <recommendedName>
        <fullName evidence="6">Small ribosomal subunit protein uS8</fullName>
    </recommendedName>
    <alternativeName>
        <fullName evidence="7">30S ribosomal protein S8</fullName>
    </alternativeName>
</protein>
<evidence type="ECO:0000256" key="4">
    <source>
        <dbReference type="ARBA" id="ARBA00022980"/>
    </source>
</evidence>
<dbReference type="PANTHER" id="PTHR11758">
    <property type="entry name" value="40S RIBOSOMAL PROTEIN S15A"/>
    <property type="match status" value="1"/>
</dbReference>
<keyword evidence="4 9" id="KW-0689">Ribosomal protein</keyword>
<dbReference type="Gene3D" id="3.30.1370.30">
    <property type="match status" value="1"/>
</dbReference>
<evidence type="ECO:0000256" key="5">
    <source>
        <dbReference type="ARBA" id="ARBA00023274"/>
    </source>
</evidence>
<dbReference type="GO" id="GO:0006412">
    <property type="term" value="P:translation"/>
    <property type="evidence" value="ECO:0007669"/>
    <property type="project" value="InterPro"/>
</dbReference>
<dbReference type="SUPFAM" id="SSF56047">
    <property type="entry name" value="Ribosomal protein S8"/>
    <property type="match status" value="1"/>
</dbReference>
<keyword evidence="3" id="KW-0694">RNA-binding</keyword>
<dbReference type="GO" id="GO:0005840">
    <property type="term" value="C:ribosome"/>
    <property type="evidence" value="ECO:0007669"/>
    <property type="project" value="UniProtKB-KW"/>
</dbReference>
<comment type="subunit">
    <text evidence="8">Part of the 30S ribosomal subunit. Contacts proteins S5 and S12.</text>
</comment>
<dbReference type="InterPro" id="IPR000630">
    <property type="entry name" value="Ribosomal_uS8"/>
</dbReference>
<evidence type="ECO:0000256" key="3">
    <source>
        <dbReference type="ARBA" id="ARBA00022884"/>
    </source>
</evidence>
<evidence type="ECO:0000256" key="1">
    <source>
        <dbReference type="ARBA" id="ARBA00006471"/>
    </source>
</evidence>
<dbReference type="GO" id="GO:0005737">
    <property type="term" value="C:cytoplasm"/>
    <property type="evidence" value="ECO:0007669"/>
    <property type="project" value="UniProtKB-ARBA"/>
</dbReference>
<comment type="similarity">
    <text evidence="1">Belongs to the universal ribosomal protein uS8 family.</text>
</comment>
<evidence type="ECO:0000256" key="6">
    <source>
        <dbReference type="ARBA" id="ARBA00035258"/>
    </source>
</evidence>
<reference evidence="9" key="1">
    <citation type="journal article" date="2015" name="ISME J.">
        <title>Aquifer environment selects for microbial species cohorts in sediment and groundwater.</title>
        <authorList>
            <person name="Hug L.A."/>
            <person name="Thomas B.C."/>
            <person name="Brown C.T."/>
            <person name="Frischkorn K.R."/>
            <person name="Williams K.H."/>
            <person name="Tringe S.G."/>
            <person name="Banfield J.F."/>
        </authorList>
    </citation>
    <scope>NUCLEOTIDE SEQUENCE</scope>
</reference>
<dbReference type="GO" id="GO:1990904">
    <property type="term" value="C:ribonucleoprotein complex"/>
    <property type="evidence" value="ECO:0007669"/>
    <property type="project" value="UniProtKB-KW"/>
</dbReference>
<dbReference type="GO" id="GO:0019843">
    <property type="term" value="F:rRNA binding"/>
    <property type="evidence" value="ECO:0007669"/>
    <property type="project" value="UniProtKB-KW"/>
</dbReference>
<organism evidence="9">
    <name type="scientific">uncultured Nitrospirae bacterium Rifle_16ft_4_minimus_18822</name>
    <dbReference type="NCBI Taxonomy" id="1665126"/>
    <lineage>
        <taxon>Bacteria</taxon>
        <taxon>Pseudomonadati</taxon>
        <taxon>Nitrospirota</taxon>
        <taxon>environmental samples</taxon>
    </lineage>
</organism>
<dbReference type="FunFam" id="3.30.1370.30:FF:000002">
    <property type="entry name" value="30S ribosomal protein S8"/>
    <property type="match status" value="1"/>
</dbReference>
<dbReference type="GO" id="GO:0003735">
    <property type="term" value="F:structural constituent of ribosome"/>
    <property type="evidence" value="ECO:0007669"/>
    <property type="project" value="InterPro"/>
</dbReference>
<sequence>MVMTDPIADMLTRIRNASNQKHSSVEIPMSKLKLEMARILRESGFVVNYRVDGEGKDKKISVLLRYSKNDIPVITGLKRISKPGCRVYVGKDDVPRVIGGIGIAILSTSRGQILRGK</sequence>